<gene>
    <name evidence="2" type="ORF">E6O75_ATG10585</name>
</gene>
<feature type="compositionally biased region" description="Basic and acidic residues" evidence="1">
    <location>
        <begin position="210"/>
        <end position="225"/>
    </location>
</feature>
<dbReference type="EMBL" id="SNSC02000015">
    <property type="protein sequence ID" value="TID17940.1"/>
    <property type="molecule type" value="Genomic_DNA"/>
</dbReference>
<feature type="region of interest" description="Disordered" evidence="1">
    <location>
        <begin position="166"/>
        <end position="186"/>
    </location>
</feature>
<name>A0A4Z1NQ94_9PEZI</name>
<evidence type="ECO:0000313" key="2">
    <source>
        <dbReference type="EMBL" id="TID17940.1"/>
    </source>
</evidence>
<comment type="caution">
    <text evidence="2">The sequence shown here is derived from an EMBL/GenBank/DDBJ whole genome shotgun (WGS) entry which is preliminary data.</text>
</comment>
<organism evidence="2 3">
    <name type="scientific">Venturia nashicola</name>
    <dbReference type="NCBI Taxonomy" id="86259"/>
    <lineage>
        <taxon>Eukaryota</taxon>
        <taxon>Fungi</taxon>
        <taxon>Dikarya</taxon>
        <taxon>Ascomycota</taxon>
        <taxon>Pezizomycotina</taxon>
        <taxon>Dothideomycetes</taxon>
        <taxon>Pleosporomycetidae</taxon>
        <taxon>Venturiales</taxon>
        <taxon>Venturiaceae</taxon>
        <taxon>Venturia</taxon>
    </lineage>
</organism>
<sequence length="425" mass="47084">MASARREIFSVAQEVAQNSAALKQDRFTELNSIVDRLQAQRPKNGEVSVSFVAKVKWAFGRRSKAHDLREELNATQLTLLLILSTLNLSNEMISRRNSIASLVDLTTGVDVEEEQQVVDSLVIAQQISIENLREREREREIEEQSCNEVIALEYVAQVSIPAPTTEFTSTQPVPSETTSCPSSTKQAFSTKNAPVFGVFNFKRQQNGPDQPHHRIEEPSLESLEPKRSGKVFSQAVLGSNYKPIGTTLAIKAAASPATQPQTSSEHGWGNLSLHSTYKSKEALGAVLMEMNQAPMTDIAVPRKVKLFSEPHAAKTGERQDFYLSTPTKTQSLSTKLADIVSPTEILKQRIEREGIRGAAANEWTQPPVVAITASKAADVKTVQPQPVTRSSSQFPHAFERWEDLSARWEGLGHCNVLWNEIITAW</sequence>
<evidence type="ECO:0000313" key="3">
    <source>
        <dbReference type="Proteomes" id="UP000298493"/>
    </source>
</evidence>
<keyword evidence="3" id="KW-1185">Reference proteome</keyword>
<protein>
    <submittedName>
        <fullName evidence="2">Uncharacterized protein</fullName>
    </submittedName>
</protein>
<feature type="region of interest" description="Disordered" evidence="1">
    <location>
        <begin position="202"/>
        <end position="225"/>
    </location>
</feature>
<evidence type="ECO:0000256" key="1">
    <source>
        <dbReference type="SAM" id="MobiDB-lite"/>
    </source>
</evidence>
<accession>A0A4Z1NQ94</accession>
<dbReference type="Proteomes" id="UP000298493">
    <property type="component" value="Unassembled WGS sequence"/>
</dbReference>
<proteinExistence type="predicted"/>
<reference evidence="2 3" key="1">
    <citation type="submission" date="2019-04" db="EMBL/GenBank/DDBJ databases">
        <title>High contiguity whole genome sequence and gene annotation resource for two Venturia nashicola isolates.</title>
        <authorList>
            <person name="Prokchorchik M."/>
            <person name="Won K."/>
            <person name="Lee Y."/>
            <person name="Choi E.D."/>
            <person name="Segonzac C."/>
            <person name="Sohn K.H."/>
        </authorList>
    </citation>
    <scope>NUCLEOTIDE SEQUENCE [LARGE SCALE GENOMIC DNA]</scope>
    <source>
        <strain evidence="2 3">PRI2</strain>
    </source>
</reference>
<dbReference type="AlphaFoldDB" id="A0A4Z1NQ94"/>